<protein>
    <submittedName>
        <fullName evidence="1">Uncharacterized protein</fullName>
    </submittedName>
</protein>
<reference evidence="1 2" key="1">
    <citation type="submission" date="2014-02" db="EMBL/GenBank/DDBJ databases">
        <title>The small core and large imbalanced accessory genome model reveals a collaborative survival strategy of Sorangium cellulosum strains in nature.</title>
        <authorList>
            <person name="Han K."/>
            <person name="Peng R."/>
            <person name="Blom J."/>
            <person name="Li Y.-Z."/>
        </authorList>
    </citation>
    <scope>NUCLEOTIDE SEQUENCE [LARGE SCALE GENOMIC DNA]</scope>
    <source>
        <strain evidence="1 2">So0157-25</strain>
    </source>
</reference>
<evidence type="ECO:0000313" key="1">
    <source>
        <dbReference type="EMBL" id="KYF51813.1"/>
    </source>
</evidence>
<gene>
    <name evidence="1" type="ORF">BE08_22870</name>
</gene>
<dbReference type="AlphaFoldDB" id="A0A150P822"/>
<comment type="caution">
    <text evidence="1">The sequence shown here is derived from an EMBL/GenBank/DDBJ whole genome shotgun (WGS) entry which is preliminary data.</text>
</comment>
<dbReference type="EMBL" id="JELY01002701">
    <property type="protein sequence ID" value="KYF51813.1"/>
    <property type="molecule type" value="Genomic_DNA"/>
</dbReference>
<organism evidence="1 2">
    <name type="scientific">Sorangium cellulosum</name>
    <name type="common">Polyangium cellulosum</name>
    <dbReference type="NCBI Taxonomy" id="56"/>
    <lineage>
        <taxon>Bacteria</taxon>
        <taxon>Pseudomonadati</taxon>
        <taxon>Myxococcota</taxon>
        <taxon>Polyangia</taxon>
        <taxon>Polyangiales</taxon>
        <taxon>Polyangiaceae</taxon>
        <taxon>Sorangium</taxon>
    </lineage>
</organism>
<sequence length="125" mass="13859">MATKNPLAIVKERFGDKAKLVEAVKGLATEDLWLGRVSSDRGGSKGLEHVSNTKLLRLHATFSTVKEKFGTRARLIDETLAVLNRSKDQGYRKRLEAYPVPRLYDLYQSASKRAKAASATPKTQA</sequence>
<proteinExistence type="predicted"/>
<evidence type="ECO:0000313" key="2">
    <source>
        <dbReference type="Proteomes" id="UP000075420"/>
    </source>
</evidence>
<name>A0A150P822_SORCE</name>
<accession>A0A150P822</accession>
<dbReference type="Proteomes" id="UP000075420">
    <property type="component" value="Unassembled WGS sequence"/>
</dbReference>